<keyword evidence="5" id="KW-0206">Cytoskeleton</keyword>
<evidence type="ECO:0000256" key="6">
    <source>
        <dbReference type="PROSITE-ProRule" id="PRU00192"/>
    </source>
</evidence>
<dbReference type="InterPro" id="IPR001452">
    <property type="entry name" value="SH3_domain"/>
</dbReference>
<dbReference type="Gene3D" id="2.30.30.40">
    <property type="entry name" value="SH3 Domains"/>
    <property type="match status" value="2"/>
</dbReference>
<evidence type="ECO:0000259" key="11">
    <source>
        <dbReference type="PROSITE" id="PS51741"/>
    </source>
</evidence>
<keyword evidence="2 6" id="KW-0728">SH3 domain</keyword>
<accession>A0A7S4PJA5</accession>
<evidence type="ECO:0000256" key="8">
    <source>
        <dbReference type="SAM" id="Coils"/>
    </source>
</evidence>
<dbReference type="Pfam" id="PF00611">
    <property type="entry name" value="FCH"/>
    <property type="match status" value="1"/>
</dbReference>
<evidence type="ECO:0000256" key="1">
    <source>
        <dbReference type="ARBA" id="ARBA00004245"/>
    </source>
</evidence>
<dbReference type="SUPFAM" id="SSF50044">
    <property type="entry name" value="SH3-domain"/>
    <property type="match status" value="2"/>
</dbReference>
<gene>
    <name evidence="12" type="ORF">NAES01612_LOCUS24361</name>
</gene>
<comment type="subcellular location">
    <subcellularLocation>
        <location evidence="1">Cytoplasm</location>
        <location evidence="1">Cytoskeleton</location>
    </subcellularLocation>
</comment>
<evidence type="ECO:0000256" key="7">
    <source>
        <dbReference type="PROSITE-ProRule" id="PRU01077"/>
    </source>
</evidence>
<dbReference type="InterPro" id="IPR031160">
    <property type="entry name" value="F_BAR_dom"/>
</dbReference>
<proteinExistence type="predicted"/>
<evidence type="ECO:0000256" key="2">
    <source>
        <dbReference type="ARBA" id="ARBA00022443"/>
    </source>
</evidence>
<feature type="domain" description="F-BAR" evidence="11">
    <location>
        <begin position="7"/>
        <end position="259"/>
    </location>
</feature>
<dbReference type="Gene3D" id="1.20.1270.60">
    <property type="entry name" value="Arfaptin homology (AH) domain/BAR domain"/>
    <property type="match status" value="1"/>
</dbReference>
<dbReference type="PROSITE" id="PS51741">
    <property type="entry name" value="F_BAR"/>
    <property type="match status" value="1"/>
</dbReference>
<dbReference type="SUPFAM" id="SSF103657">
    <property type="entry name" value="BAR/IMD domain-like"/>
    <property type="match status" value="1"/>
</dbReference>
<evidence type="ECO:0000256" key="9">
    <source>
        <dbReference type="SAM" id="MobiDB-lite"/>
    </source>
</evidence>
<dbReference type="EMBL" id="HBKR01037276">
    <property type="protein sequence ID" value="CAE2336467.1"/>
    <property type="molecule type" value="Transcribed_RNA"/>
</dbReference>
<dbReference type="InterPro" id="IPR036028">
    <property type="entry name" value="SH3-like_dom_sf"/>
</dbReference>
<dbReference type="GO" id="GO:0043226">
    <property type="term" value="C:organelle"/>
    <property type="evidence" value="ECO:0007669"/>
    <property type="project" value="UniProtKB-ARBA"/>
</dbReference>
<dbReference type="PROSITE" id="PS50002">
    <property type="entry name" value="SH3"/>
    <property type="match status" value="2"/>
</dbReference>
<dbReference type="SMART" id="SM00326">
    <property type="entry name" value="SH3"/>
    <property type="match status" value="2"/>
</dbReference>
<feature type="domain" description="SH3" evidence="10">
    <location>
        <begin position="402"/>
        <end position="461"/>
    </location>
</feature>
<dbReference type="GO" id="GO:0005886">
    <property type="term" value="C:plasma membrane"/>
    <property type="evidence" value="ECO:0007669"/>
    <property type="project" value="TreeGrafter"/>
</dbReference>
<dbReference type="InterPro" id="IPR001060">
    <property type="entry name" value="FCH_dom"/>
</dbReference>
<dbReference type="PANTHER" id="PTHR23065">
    <property type="entry name" value="PROLINE-SERINE-THREONINE PHOSPHATASE INTERACTING PROTEIN 1"/>
    <property type="match status" value="1"/>
</dbReference>
<dbReference type="Pfam" id="PF00018">
    <property type="entry name" value="SH3_1"/>
    <property type="match status" value="1"/>
</dbReference>
<reference evidence="12" key="1">
    <citation type="submission" date="2021-01" db="EMBL/GenBank/DDBJ databases">
        <authorList>
            <person name="Corre E."/>
            <person name="Pelletier E."/>
            <person name="Niang G."/>
            <person name="Scheremetjew M."/>
            <person name="Finn R."/>
            <person name="Kale V."/>
            <person name="Holt S."/>
            <person name="Cochrane G."/>
            <person name="Meng A."/>
            <person name="Brown T."/>
            <person name="Cohen L."/>
        </authorList>
    </citation>
    <scope>NUCLEOTIDE SEQUENCE</scope>
    <source>
        <strain evidence="12">SoJaBio B1-5/56/2</strain>
    </source>
</reference>
<organism evidence="12">
    <name type="scientific">Paramoeba aestuarina</name>
    <dbReference type="NCBI Taxonomy" id="180227"/>
    <lineage>
        <taxon>Eukaryota</taxon>
        <taxon>Amoebozoa</taxon>
        <taxon>Discosea</taxon>
        <taxon>Flabellinia</taxon>
        <taxon>Dactylopodida</taxon>
        <taxon>Paramoebidae</taxon>
        <taxon>Paramoeba</taxon>
    </lineage>
</organism>
<dbReference type="Pfam" id="PF14604">
    <property type="entry name" value="SH3_9"/>
    <property type="match status" value="1"/>
</dbReference>
<dbReference type="AlphaFoldDB" id="A0A7S4PJA5"/>
<evidence type="ECO:0000256" key="3">
    <source>
        <dbReference type="ARBA" id="ARBA00022490"/>
    </source>
</evidence>
<feature type="coiled-coil region" evidence="8">
    <location>
        <begin position="172"/>
        <end position="217"/>
    </location>
</feature>
<dbReference type="InterPro" id="IPR027267">
    <property type="entry name" value="AH/BAR_dom_sf"/>
</dbReference>
<evidence type="ECO:0000256" key="5">
    <source>
        <dbReference type="ARBA" id="ARBA00023212"/>
    </source>
</evidence>
<keyword evidence="3" id="KW-0963">Cytoplasm</keyword>
<dbReference type="PANTHER" id="PTHR23065:SF7">
    <property type="entry name" value="NOSTRIN, ISOFORM H"/>
    <property type="match status" value="1"/>
</dbReference>
<dbReference type="PRINTS" id="PR00452">
    <property type="entry name" value="SH3DOMAIN"/>
</dbReference>
<protein>
    <recommendedName>
        <fullName evidence="13">SH3 domain-containing protein</fullName>
    </recommendedName>
</protein>
<keyword evidence="7 8" id="KW-0175">Coiled coil</keyword>
<keyword evidence="4" id="KW-0597">Phosphoprotein</keyword>
<evidence type="ECO:0000313" key="12">
    <source>
        <dbReference type="EMBL" id="CAE2336467.1"/>
    </source>
</evidence>
<evidence type="ECO:0000259" key="10">
    <source>
        <dbReference type="PROSITE" id="PS50002"/>
    </source>
</evidence>
<feature type="domain" description="SH3" evidence="10">
    <location>
        <begin position="332"/>
        <end position="391"/>
    </location>
</feature>
<name>A0A7S4PJA5_9EUKA</name>
<sequence>MANLGALNSGTCLWGSEDLVQKRAAESEETLNGILKFFQARVQAEEKYAKALGAITSKVKLEGGTLGQGWQTVRDQQNAHLSQSYIQNTTNTNQNMILPIDAARKKYGNDRSRLANDIASLKKEMQRRTGTLTDKKNAYWRACDYHHKEKKKFDELSSSGNQSKAAKMQPIVQKATAELEQATKEYREYVADYNDFKSKYEEAMRAFLNEYEAMDNTRLSLISDLLRGYIDQNESACVEEGAFFAACRDQMAVVSASKDIQEYLASVSEPVPPKVDQYEEYETAASKHKKDQRAKERAEAGGGEDEEGLAGDDMPAQIGFCALPKFDMPDTELLVFARALFDFPGEEQNELRFRRGDVLIVRQEHASGWWVGELFGREGLFPACYVEIMKDRANLPKRWPPPGLMSCTARSTFVTEEENLLSFDDGEVLVITDECDGWYVGENNNGVVGMFPSVHVSVNERSK</sequence>
<feature type="region of interest" description="Disordered" evidence="9">
    <location>
        <begin position="280"/>
        <end position="311"/>
    </location>
</feature>
<dbReference type="GO" id="GO:0005737">
    <property type="term" value="C:cytoplasm"/>
    <property type="evidence" value="ECO:0007669"/>
    <property type="project" value="TreeGrafter"/>
</dbReference>
<dbReference type="CDD" id="cd00174">
    <property type="entry name" value="SH3"/>
    <property type="match status" value="2"/>
</dbReference>
<evidence type="ECO:0008006" key="13">
    <source>
        <dbReference type="Google" id="ProtNLM"/>
    </source>
</evidence>
<evidence type="ECO:0000256" key="4">
    <source>
        <dbReference type="ARBA" id="ARBA00022553"/>
    </source>
</evidence>